<gene>
    <name evidence="6" type="ORF">ASTO00021_LOCUS19479</name>
</gene>
<evidence type="ECO:0000256" key="2">
    <source>
        <dbReference type="ARBA" id="ARBA00023002"/>
    </source>
</evidence>
<evidence type="ECO:0000256" key="3">
    <source>
        <dbReference type="PROSITE-ProRule" id="PRU10007"/>
    </source>
</evidence>
<dbReference type="Pfam" id="PF00171">
    <property type="entry name" value="Aldedh"/>
    <property type="match status" value="1"/>
</dbReference>
<dbReference type="GO" id="GO:0016620">
    <property type="term" value="F:oxidoreductase activity, acting on the aldehyde or oxo group of donors, NAD or NADP as acceptor"/>
    <property type="evidence" value="ECO:0007669"/>
    <property type="project" value="InterPro"/>
</dbReference>
<feature type="domain" description="Aldehyde dehydrogenase" evidence="5">
    <location>
        <begin position="21"/>
        <end position="488"/>
    </location>
</feature>
<dbReference type="PROSITE" id="PS00687">
    <property type="entry name" value="ALDEHYDE_DEHYDR_GLU"/>
    <property type="match status" value="1"/>
</dbReference>
<reference evidence="6" key="1">
    <citation type="submission" date="2021-01" db="EMBL/GenBank/DDBJ databases">
        <authorList>
            <person name="Corre E."/>
            <person name="Pelletier E."/>
            <person name="Niang G."/>
            <person name="Scheremetjew M."/>
            <person name="Finn R."/>
            <person name="Kale V."/>
            <person name="Holt S."/>
            <person name="Cochrane G."/>
            <person name="Meng A."/>
            <person name="Brown T."/>
            <person name="Cohen L."/>
        </authorList>
    </citation>
    <scope>NUCLEOTIDE SEQUENCE</scope>
    <source>
        <strain evidence="6">GSBS06</strain>
    </source>
</reference>
<comment type="similarity">
    <text evidence="1 4">Belongs to the aldehyde dehydrogenase family.</text>
</comment>
<dbReference type="CDD" id="cd07091">
    <property type="entry name" value="ALDH_F1-2_Ald2-like"/>
    <property type="match status" value="1"/>
</dbReference>
<dbReference type="InterPro" id="IPR016161">
    <property type="entry name" value="Ald_DH/histidinol_DH"/>
</dbReference>
<dbReference type="InterPro" id="IPR016160">
    <property type="entry name" value="Ald_DH_CS_CYS"/>
</dbReference>
<dbReference type="AlphaFoldDB" id="A0A7S3PT89"/>
<evidence type="ECO:0000256" key="4">
    <source>
        <dbReference type="RuleBase" id="RU003345"/>
    </source>
</evidence>
<feature type="active site" evidence="3">
    <location>
        <position position="265"/>
    </location>
</feature>
<dbReference type="FunFam" id="3.40.309.10:FF:000001">
    <property type="entry name" value="Mitochondrial aldehyde dehydrogenase 2"/>
    <property type="match status" value="1"/>
</dbReference>
<proteinExistence type="inferred from homology"/>
<dbReference type="InterPro" id="IPR016163">
    <property type="entry name" value="Ald_DH_C"/>
</dbReference>
<evidence type="ECO:0000259" key="5">
    <source>
        <dbReference type="Pfam" id="PF00171"/>
    </source>
</evidence>
<dbReference type="SUPFAM" id="SSF53720">
    <property type="entry name" value="ALDH-like"/>
    <property type="match status" value="1"/>
</dbReference>
<dbReference type="EMBL" id="HBIN01028629">
    <property type="protein sequence ID" value="CAE0449506.1"/>
    <property type="molecule type" value="Transcribed_RNA"/>
</dbReference>
<dbReference type="InterPro" id="IPR016162">
    <property type="entry name" value="Ald_DH_N"/>
</dbReference>
<keyword evidence="2 4" id="KW-0560">Oxidoreductase</keyword>
<dbReference type="Gene3D" id="3.40.605.10">
    <property type="entry name" value="Aldehyde Dehydrogenase, Chain A, domain 1"/>
    <property type="match status" value="1"/>
</dbReference>
<dbReference type="PANTHER" id="PTHR11699">
    <property type="entry name" value="ALDEHYDE DEHYDROGENASE-RELATED"/>
    <property type="match status" value="1"/>
</dbReference>
<dbReference type="InterPro" id="IPR015590">
    <property type="entry name" value="Aldehyde_DH_dom"/>
</dbReference>
<evidence type="ECO:0000313" key="6">
    <source>
        <dbReference type="EMBL" id="CAE0449506.1"/>
    </source>
</evidence>
<evidence type="ECO:0000256" key="1">
    <source>
        <dbReference type="ARBA" id="ARBA00009986"/>
    </source>
</evidence>
<protein>
    <recommendedName>
        <fullName evidence="5">Aldehyde dehydrogenase domain-containing protein</fullName>
    </recommendedName>
</protein>
<accession>A0A7S3PT89</accession>
<dbReference type="FunFam" id="3.40.605.10:FF:000050">
    <property type="entry name" value="Aldehyde dehydrogenase, mitochondrial"/>
    <property type="match status" value="1"/>
</dbReference>
<dbReference type="InterPro" id="IPR029510">
    <property type="entry name" value="Ald_DH_CS_GLU"/>
</dbReference>
<organism evidence="6">
    <name type="scientific">Aplanochytrium stocchinoi</name>
    <dbReference type="NCBI Taxonomy" id="215587"/>
    <lineage>
        <taxon>Eukaryota</taxon>
        <taxon>Sar</taxon>
        <taxon>Stramenopiles</taxon>
        <taxon>Bigyra</taxon>
        <taxon>Labyrinthulomycetes</taxon>
        <taxon>Thraustochytrida</taxon>
        <taxon>Thraustochytriidae</taxon>
        <taxon>Aplanochytrium</taxon>
    </lineage>
</organism>
<dbReference type="Gene3D" id="3.40.309.10">
    <property type="entry name" value="Aldehyde Dehydrogenase, Chain A, domain 2"/>
    <property type="match status" value="1"/>
</dbReference>
<sequence>MSVHVNVGDLETRLFINGEFVNATNGKTFETVNPATEEVICSVQEADEADVNKAVAAAKEAFKFNSKWRKTSAYERGRYLSKLGDLLEEKQEYFALVESLDNGKPAAIDGSRYGSAVDIALCVKTLRYYAGWADKVSGKTLSPEGDTFGMTLKEPVGVCAQIVPWNFPLLMIIWKIAPAIAAGCTMIVKTSEKTPLTGLQFAKLIVEAGIPPGVVNILSGYGPTTGKPLALHMDVTKVAFTGSTNVGRLIQQYAAQSNLKKVSLELGGKSPLIICEDADLDQAVMSAHIGLFLNHGQCCCASSRLFIQDTIYDAFVAKVVEKSKEINISHGFDPASDQGPQVDKIQFDKIMSYIESGKKEGAKVAVGGERHGDKGYFIQPTIFTDVTDDMTIAKEEIFGPVLSCLKFKTIDEVIERANDTPYGLAAGVCTRDIGRATRIAKALEAGTVWINCYNNFDHVMPFGGYKESGTGRDKGYEGMENYLETKSVIFPIDR</sequence>
<dbReference type="PROSITE" id="PS00070">
    <property type="entry name" value="ALDEHYDE_DEHYDR_CYS"/>
    <property type="match status" value="1"/>
</dbReference>
<name>A0A7S3PT89_9STRA</name>